<reference evidence="2 3" key="1">
    <citation type="submission" date="2015-06" db="EMBL/GenBank/DDBJ databases">
        <authorList>
            <person name="Ju K.-S."/>
            <person name="Doroghazi J.R."/>
            <person name="Metcalf W.W."/>
        </authorList>
    </citation>
    <scope>NUCLEOTIDE SEQUENCE [LARGE SCALE GENOMIC DNA]</scope>
    <source>
        <strain evidence="2 3">NRRL 3414</strain>
    </source>
</reference>
<sequence length="176" mass="19139">MTESYGLFPIDQTDTTNDIYNPDVSDPSYTQPPGYTICPNDPSQDPNYPDPDLTDTGPVDPNPDSNFIDPVYPEPTYTGPDSTPPAIVQYQFDASNVETATGRPASFEYTGVAFPNQEPNYTEDATDSDRTITFGWEGRYQQGVDSGGKTVIQSGTGPPTQQATNKPVSPNDVTWP</sequence>
<feature type="region of interest" description="Disordered" evidence="1">
    <location>
        <begin position="140"/>
        <end position="176"/>
    </location>
</feature>
<dbReference type="EMBL" id="LFNT01000002">
    <property type="protein sequence ID" value="KMS76958.1"/>
    <property type="molecule type" value="Genomic_DNA"/>
</dbReference>
<protein>
    <submittedName>
        <fullName evidence="2">Uncharacterized protein</fullName>
    </submittedName>
</protein>
<feature type="region of interest" description="Disordered" evidence="1">
    <location>
        <begin position="1"/>
        <end position="86"/>
    </location>
</feature>
<name>A0A0J7ZPA5_STRVR</name>
<evidence type="ECO:0000313" key="3">
    <source>
        <dbReference type="Proteomes" id="UP000037432"/>
    </source>
</evidence>
<dbReference type="Proteomes" id="UP000037432">
    <property type="component" value="Unassembled WGS sequence"/>
</dbReference>
<gene>
    <name evidence="2" type="ORF">ACM01_03860</name>
</gene>
<proteinExistence type="predicted"/>
<dbReference type="RefSeq" id="WP_048579558.1">
    <property type="nucleotide sequence ID" value="NZ_LFNT01000002.1"/>
</dbReference>
<evidence type="ECO:0000256" key="1">
    <source>
        <dbReference type="SAM" id="MobiDB-lite"/>
    </source>
</evidence>
<dbReference type="AlphaFoldDB" id="A0A0J7ZPA5"/>
<accession>A0A0J7ZPA5</accession>
<feature type="compositionally biased region" description="Polar residues" evidence="1">
    <location>
        <begin position="151"/>
        <end position="176"/>
    </location>
</feature>
<evidence type="ECO:0000313" key="2">
    <source>
        <dbReference type="EMBL" id="KMS76958.1"/>
    </source>
</evidence>
<organism evidence="2 3">
    <name type="scientific">Streptomyces viridochromogenes</name>
    <dbReference type="NCBI Taxonomy" id="1938"/>
    <lineage>
        <taxon>Bacteria</taxon>
        <taxon>Bacillati</taxon>
        <taxon>Actinomycetota</taxon>
        <taxon>Actinomycetes</taxon>
        <taxon>Kitasatosporales</taxon>
        <taxon>Streptomycetaceae</taxon>
        <taxon>Streptomyces</taxon>
    </lineage>
</organism>
<dbReference type="PATRIC" id="fig|1938.3.peg.396"/>
<comment type="caution">
    <text evidence="2">The sequence shown here is derived from an EMBL/GenBank/DDBJ whole genome shotgun (WGS) entry which is preliminary data.</text>
</comment>